<dbReference type="SUPFAM" id="SSF102114">
    <property type="entry name" value="Radical SAM enzymes"/>
    <property type="match status" value="1"/>
</dbReference>
<dbReference type="GO" id="GO:0003824">
    <property type="term" value="F:catalytic activity"/>
    <property type="evidence" value="ECO:0007669"/>
    <property type="project" value="InterPro"/>
</dbReference>
<comment type="caution">
    <text evidence="6">The sequence shown here is derived from an EMBL/GenBank/DDBJ whole genome shotgun (WGS) entry which is preliminary data.</text>
</comment>
<accession>A0A1G2N486</accession>
<evidence type="ECO:0000256" key="1">
    <source>
        <dbReference type="ARBA" id="ARBA00022691"/>
    </source>
</evidence>
<evidence type="ECO:0000256" key="4">
    <source>
        <dbReference type="ARBA" id="ARBA00023014"/>
    </source>
</evidence>
<dbReference type="GO" id="GO:0046872">
    <property type="term" value="F:metal ion binding"/>
    <property type="evidence" value="ECO:0007669"/>
    <property type="project" value="UniProtKB-KW"/>
</dbReference>
<feature type="domain" description="Radical SAM core" evidence="5">
    <location>
        <begin position="1"/>
        <end position="186"/>
    </location>
</feature>
<dbReference type="InterPro" id="IPR005358">
    <property type="entry name" value="Puta_zinc/iron-chelating_dom"/>
</dbReference>
<dbReference type="Pfam" id="PF03692">
    <property type="entry name" value="CxxCxxCC"/>
    <property type="match status" value="1"/>
</dbReference>
<dbReference type="InterPro" id="IPR013785">
    <property type="entry name" value="Aldolase_TIM"/>
</dbReference>
<name>A0A1G2N486_9BACT</name>
<dbReference type="InterPro" id="IPR007197">
    <property type="entry name" value="rSAM"/>
</dbReference>
<gene>
    <name evidence="6" type="ORF">A3B11_01015</name>
</gene>
<dbReference type="PANTHER" id="PTHR11228:SF7">
    <property type="entry name" value="PQQA PEPTIDE CYCLASE"/>
    <property type="match status" value="1"/>
</dbReference>
<dbReference type="Pfam" id="PF04055">
    <property type="entry name" value="Radical_SAM"/>
    <property type="match status" value="1"/>
</dbReference>
<dbReference type="EMBL" id="MHRW01000008">
    <property type="protein sequence ID" value="OHA31006.1"/>
    <property type="molecule type" value="Genomic_DNA"/>
</dbReference>
<protein>
    <recommendedName>
        <fullName evidence="5">Radical SAM core domain-containing protein</fullName>
    </recommendedName>
</protein>
<dbReference type="PANTHER" id="PTHR11228">
    <property type="entry name" value="RADICAL SAM DOMAIN PROTEIN"/>
    <property type="match status" value="1"/>
</dbReference>
<dbReference type="Proteomes" id="UP000176365">
    <property type="component" value="Unassembled WGS sequence"/>
</dbReference>
<dbReference type="InterPro" id="IPR050377">
    <property type="entry name" value="Radical_SAM_PqqE_MftC-like"/>
</dbReference>
<dbReference type="PROSITE" id="PS51918">
    <property type="entry name" value="RADICAL_SAM"/>
    <property type="match status" value="1"/>
</dbReference>
<organism evidence="6 7">
    <name type="scientific">Candidatus Taylorbacteria bacterium RIFCSPLOWO2_01_FULL_44_26</name>
    <dbReference type="NCBI Taxonomy" id="1802318"/>
    <lineage>
        <taxon>Bacteria</taxon>
        <taxon>Candidatus Tayloriibacteriota</taxon>
    </lineage>
</organism>
<evidence type="ECO:0000256" key="3">
    <source>
        <dbReference type="ARBA" id="ARBA00023004"/>
    </source>
</evidence>
<dbReference type="CDD" id="cd01335">
    <property type="entry name" value="Radical_SAM"/>
    <property type="match status" value="1"/>
</dbReference>
<keyword evidence="4" id="KW-0411">Iron-sulfur</keyword>
<dbReference type="AlphaFoldDB" id="A0A1G2N486"/>
<evidence type="ECO:0000313" key="6">
    <source>
        <dbReference type="EMBL" id="OHA31006.1"/>
    </source>
</evidence>
<evidence type="ECO:0000313" key="7">
    <source>
        <dbReference type="Proteomes" id="UP000176365"/>
    </source>
</evidence>
<dbReference type="GO" id="GO:0051536">
    <property type="term" value="F:iron-sulfur cluster binding"/>
    <property type="evidence" value="ECO:0007669"/>
    <property type="project" value="UniProtKB-KW"/>
</dbReference>
<evidence type="ECO:0000259" key="5">
    <source>
        <dbReference type="PROSITE" id="PS51918"/>
    </source>
</evidence>
<keyword evidence="3" id="KW-0408">Iron</keyword>
<keyword evidence="2" id="KW-0479">Metal-binding</keyword>
<reference evidence="6 7" key="1">
    <citation type="journal article" date="2016" name="Nat. Commun.">
        <title>Thousands of microbial genomes shed light on interconnected biogeochemical processes in an aquifer system.</title>
        <authorList>
            <person name="Anantharaman K."/>
            <person name="Brown C.T."/>
            <person name="Hug L.A."/>
            <person name="Sharon I."/>
            <person name="Castelle C.J."/>
            <person name="Probst A.J."/>
            <person name="Thomas B.C."/>
            <person name="Singh A."/>
            <person name="Wilkins M.J."/>
            <person name="Karaoz U."/>
            <person name="Brodie E.L."/>
            <person name="Williams K.H."/>
            <person name="Hubbard S.S."/>
            <person name="Banfield J.F."/>
        </authorList>
    </citation>
    <scope>NUCLEOTIDE SEQUENCE [LARGE SCALE GENOMIC DNA]</scope>
</reference>
<dbReference type="InterPro" id="IPR058240">
    <property type="entry name" value="rSAM_sf"/>
</dbReference>
<dbReference type="Gene3D" id="3.20.20.70">
    <property type="entry name" value="Aldolase class I"/>
    <property type="match status" value="1"/>
</dbReference>
<sequence length="464" mass="52013">MSGPVRPDELTTKETMVALDTFRDAGASKVFFTGGEPFSRKDFPVLLDRTVALGMRASVITNATFLRSTTLELVKRLQVHLGVSLDGADEATNDAIRGQGSFKQAIKALKQCRDSGISTTLYVTVTAVNVKQLDVLARLAREQGCSGVHFNEVTIAGRALNFSDELALSEEQKKRLPEMVAQAASNVFGEELSETDDLCWVDGETLYMTADGNLYVCSEVFQRRPNLAIGNIRSFLLKEWLERNALAYSGHGSRCCYGVRASEHVVFVGNVALECAFVPRKWSIETLSQLYDALDELYRGIEQDCRDCQDLDCMGYVWLLKKEAERLYERGVSLVQVNNGPTFIHSFPATNKGQPDLSFRYPPCSQLCTDSRRCSIYEDRPLVCRLYPLGLETKADGTIVWALHRDCLHIRRMEERSTLPNFKHRVRNVINNLSPKLLEEVVETYRAVDAISSFPDGENNYSSL</sequence>
<proteinExistence type="predicted"/>
<keyword evidence="1" id="KW-0949">S-adenosyl-L-methionine</keyword>
<evidence type="ECO:0000256" key="2">
    <source>
        <dbReference type="ARBA" id="ARBA00022723"/>
    </source>
</evidence>